<name>A0A1C4YEG6_9ACTN</name>
<keyword evidence="3" id="KW-1185">Reference proteome</keyword>
<dbReference type="EMBL" id="FMCS01000008">
    <property type="protein sequence ID" value="SCF19123.1"/>
    <property type="molecule type" value="Genomic_DNA"/>
</dbReference>
<evidence type="ECO:0000313" key="2">
    <source>
        <dbReference type="EMBL" id="SCF19123.1"/>
    </source>
</evidence>
<sequence>MPNRQPAEVAVSGRSGHRQLAEPAVAGAPDQASTRSRKVVR</sequence>
<protein>
    <submittedName>
        <fullName evidence="2">Uncharacterized protein</fullName>
    </submittedName>
</protein>
<reference evidence="3" key="1">
    <citation type="submission" date="2016-06" db="EMBL/GenBank/DDBJ databases">
        <authorList>
            <person name="Varghese N."/>
            <person name="Submissions Spin"/>
        </authorList>
    </citation>
    <scope>NUCLEOTIDE SEQUENCE [LARGE SCALE GENOMIC DNA]</scope>
    <source>
        <strain evidence="3">DSM 45246</strain>
    </source>
</reference>
<evidence type="ECO:0000256" key="1">
    <source>
        <dbReference type="SAM" id="MobiDB-lite"/>
    </source>
</evidence>
<organism evidence="2 3">
    <name type="scientific">Micromonospora chaiyaphumensis</name>
    <dbReference type="NCBI Taxonomy" id="307119"/>
    <lineage>
        <taxon>Bacteria</taxon>
        <taxon>Bacillati</taxon>
        <taxon>Actinomycetota</taxon>
        <taxon>Actinomycetes</taxon>
        <taxon>Micromonosporales</taxon>
        <taxon>Micromonosporaceae</taxon>
        <taxon>Micromonospora</taxon>
    </lineage>
</organism>
<dbReference type="Proteomes" id="UP000199629">
    <property type="component" value="Unassembled WGS sequence"/>
</dbReference>
<proteinExistence type="predicted"/>
<accession>A0A1C4YEG6</accession>
<evidence type="ECO:0000313" key="3">
    <source>
        <dbReference type="Proteomes" id="UP000199629"/>
    </source>
</evidence>
<gene>
    <name evidence="2" type="ORF">GA0070214_108110</name>
</gene>
<dbReference type="AlphaFoldDB" id="A0A1C4YEG6"/>
<feature type="region of interest" description="Disordered" evidence="1">
    <location>
        <begin position="1"/>
        <end position="41"/>
    </location>
</feature>